<organism evidence="2">
    <name type="scientific">Homalodisca liturata</name>
    <dbReference type="NCBI Taxonomy" id="320908"/>
    <lineage>
        <taxon>Eukaryota</taxon>
        <taxon>Metazoa</taxon>
        <taxon>Ecdysozoa</taxon>
        <taxon>Arthropoda</taxon>
        <taxon>Hexapoda</taxon>
        <taxon>Insecta</taxon>
        <taxon>Pterygota</taxon>
        <taxon>Neoptera</taxon>
        <taxon>Paraneoptera</taxon>
        <taxon>Hemiptera</taxon>
        <taxon>Auchenorrhyncha</taxon>
        <taxon>Membracoidea</taxon>
        <taxon>Cicadellidae</taxon>
        <taxon>Cicadellinae</taxon>
        <taxon>Proconiini</taxon>
        <taxon>Homalodisca</taxon>
    </lineage>
</organism>
<sequence length="208" mass="23110">MIFKAALFFVIVCVFQATGVLTESEDNTRVLKFKEHAINTIPFDIDAALSRLRLDSQNSFGQYLLSIKATLSKLQRCRTGSRLKLLHQGALSFGNFQACINATRNIADLETFILHVYNTTMTAAYDTEDLIKNVIQCHSAGNVFDILDCIVTAFQNSGPDVEALLSQAKGLISELEIDSENFFTNLKKCVGYTVSEFFAKASEIINKC</sequence>
<feature type="chain" id="PRO_5008585256" description="Protein TsetseEP domain-containing protein" evidence="1">
    <location>
        <begin position="23"/>
        <end position="208"/>
    </location>
</feature>
<protein>
    <recommendedName>
        <fullName evidence="3">Protein TsetseEP domain-containing protein</fullName>
    </recommendedName>
</protein>
<accession>A0A1B6IQF3</accession>
<keyword evidence="1" id="KW-0732">Signal</keyword>
<gene>
    <name evidence="2" type="ORF">g.26104</name>
</gene>
<evidence type="ECO:0008006" key="3">
    <source>
        <dbReference type="Google" id="ProtNLM"/>
    </source>
</evidence>
<proteinExistence type="predicted"/>
<dbReference type="AlphaFoldDB" id="A0A1B6IQF3"/>
<dbReference type="EMBL" id="GECU01018552">
    <property type="protein sequence ID" value="JAS89154.1"/>
    <property type="molecule type" value="Transcribed_RNA"/>
</dbReference>
<name>A0A1B6IQF3_9HEMI</name>
<evidence type="ECO:0000313" key="2">
    <source>
        <dbReference type="EMBL" id="JAS89154.1"/>
    </source>
</evidence>
<evidence type="ECO:0000256" key="1">
    <source>
        <dbReference type="SAM" id="SignalP"/>
    </source>
</evidence>
<reference evidence="2" key="1">
    <citation type="submission" date="2015-11" db="EMBL/GenBank/DDBJ databases">
        <title>De novo transcriptome assembly of four potential Pierce s Disease insect vectors from Arizona vineyards.</title>
        <authorList>
            <person name="Tassone E.E."/>
        </authorList>
    </citation>
    <scope>NUCLEOTIDE SEQUENCE</scope>
</reference>
<feature type="signal peptide" evidence="1">
    <location>
        <begin position="1"/>
        <end position="22"/>
    </location>
</feature>